<dbReference type="RefSeq" id="XP_033581347.1">
    <property type="nucleotide sequence ID" value="XM_033713565.1"/>
</dbReference>
<accession>A0A6A6Z109</accession>
<dbReference type="Proteomes" id="UP000504636">
    <property type="component" value="Unplaced"/>
</dbReference>
<reference evidence="3" key="3">
    <citation type="submission" date="2025-04" db="UniProtKB">
        <authorList>
            <consortium name="RefSeq"/>
        </authorList>
    </citation>
    <scope>IDENTIFICATION</scope>
    <source>
        <strain evidence="3">CBS 304.34</strain>
    </source>
</reference>
<dbReference type="EMBL" id="MU003695">
    <property type="protein sequence ID" value="KAF2814383.1"/>
    <property type="molecule type" value="Genomic_DNA"/>
</dbReference>
<dbReference type="GeneID" id="54454458"/>
<organism evidence="1">
    <name type="scientific">Mytilinidion resinicola</name>
    <dbReference type="NCBI Taxonomy" id="574789"/>
    <lineage>
        <taxon>Eukaryota</taxon>
        <taxon>Fungi</taxon>
        <taxon>Dikarya</taxon>
        <taxon>Ascomycota</taxon>
        <taxon>Pezizomycotina</taxon>
        <taxon>Dothideomycetes</taxon>
        <taxon>Pleosporomycetidae</taxon>
        <taxon>Mytilinidiales</taxon>
        <taxon>Mytilinidiaceae</taxon>
        <taxon>Mytilinidion</taxon>
    </lineage>
</organism>
<keyword evidence="2" id="KW-1185">Reference proteome</keyword>
<evidence type="ECO:0000313" key="3">
    <source>
        <dbReference type="RefSeq" id="XP_033581347.1"/>
    </source>
</evidence>
<protein>
    <submittedName>
        <fullName evidence="1 3">Uncharacterized protein</fullName>
    </submittedName>
</protein>
<name>A0A6A6Z109_9PEZI</name>
<reference evidence="1 3" key="1">
    <citation type="journal article" date="2020" name="Stud. Mycol.">
        <title>101 Dothideomycetes genomes: a test case for predicting lifestyles and emergence of pathogens.</title>
        <authorList>
            <person name="Haridas S."/>
            <person name="Albert R."/>
            <person name="Binder M."/>
            <person name="Bloem J."/>
            <person name="Labutti K."/>
            <person name="Salamov A."/>
            <person name="Andreopoulos B."/>
            <person name="Baker S."/>
            <person name="Barry K."/>
            <person name="Bills G."/>
            <person name="Bluhm B."/>
            <person name="Cannon C."/>
            <person name="Castanera R."/>
            <person name="Culley D."/>
            <person name="Daum C."/>
            <person name="Ezra D."/>
            <person name="Gonzalez J."/>
            <person name="Henrissat B."/>
            <person name="Kuo A."/>
            <person name="Liang C."/>
            <person name="Lipzen A."/>
            <person name="Lutzoni F."/>
            <person name="Magnuson J."/>
            <person name="Mondo S."/>
            <person name="Nolan M."/>
            <person name="Ohm R."/>
            <person name="Pangilinan J."/>
            <person name="Park H.-J."/>
            <person name="Ramirez L."/>
            <person name="Alfaro M."/>
            <person name="Sun H."/>
            <person name="Tritt A."/>
            <person name="Yoshinaga Y."/>
            <person name="Zwiers L.-H."/>
            <person name="Turgeon B."/>
            <person name="Goodwin S."/>
            <person name="Spatafora J."/>
            <person name="Crous P."/>
            <person name="Grigoriev I."/>
        </authorList>
    </citation>
    <scope>NUCLEOTIDE SEQUENCE</scope>
    <source>
        <strain evidence="1 3">CBS 304.34</strain>
    </source>
</reference>
<evidence type="ECO:0000313" key="2">
    <source>
        <dbReference type="Proteomes" id="UP000504636"/>
    </source>
</evidence>
<evidence type="ECO:0000313" key="1">
    <source>
        <dbReference type="EMBL" id="KAF2814383.1"/>
    </source>
</evidence>
<reference evidence="3" key="2">
    <citation type="submission" date="2020-04" db="EMBL/GenBank/DDBJ databases">
        <authorList>
            <consortium name="NCBI Genome Project"/>
        </authorList>
    </citation>
    <scope>NUCLEOTIDE SEQUENCE</scope>
    <source>
        <strain evidence="3">CBS 304.34</strain>
    </source>
</reference>
<proteinExistence type="predicted"/>
<gene>
    <name evidence="1 3" type="ORF">BDZ99DRAFT_235876</name>
</gene>
<sequence length="116" mass="11947">MPGAGPGAIRLNLSLLLSTAPSPILLPNERAATAIEGANTLCSAAVAPLWSASLPSGESHADSHVRYAPRHIASLIPAPGEHSKMSSWINSKARAPAHLSNCSAGFALQMPNFGSR</sequence>
<dbReference type="AlphaFoldDB" id="A0A6A6Z109"/>